<dbReference type="InterPro" id="IPR029057">
    <property type="entry name" value="PRTase-like"/>
</dbReference>
<gene>
    <name evidence="3" type="ORF">CDO51_00170</name>
</gene>
<evidence type="ECO:0000313" key="3">
    <source>
        <dbReference type="EMBL" id="OWZ84858.1"/>
    </source>
</evidence>
<evidence type="ECO:0000256" key="1">
    <source>
        <dbReference type="ARBA" id="ARBA00008007"/>
    </source>
</evidence>
<dbReference type="Pfam" id="PF00156">
    <property type="entry name" value="Pribosyltran"/>
    <property type="match status" value="1"/>
</dbReference>
<dbReference type="InterPro" id="IPR051910">
    <property type="entry name" value="ComF/GntX_DNA_util-trans"/>
</dbReference>
<reference evidence="3 4" key="1">
    <citation type="submission" date="2017-06" db="EMBL/GenBank/DDBJ databases">
        <title>Draft Genome Sequence of Natranaerobius trueperi halophilic, alkalithermophilic bacteria from soda lakes.</title>
        <authorList>
            <person name="Zhao B."/>
        </authorList>
    </citation>
    <scope>NUCLEOTIDE SEQUENCE [LARGE SCALE GENOMIC DNA]</scope>
    <source>
        <strain evidence="3 4">DSM 18760</strain>
    </source>
</reference>
<dbReference type="PANTHER" id="PTHR47505:SF1">
    <property type="entry name" value="DNA UTILIZATION PROTEIN YHGH"/>
    <property type="match status" value="1"/>
</dbReference>
<dbReference type="Gene3D" id="3.40.50.2020">
    <property type="match status" value="1"/>
</dbReference>
<dbReference type="RefSeq" id="WP_089022282.1">
    <property type="nucleotide sequence ID" value="NZ_NIQC01000001.1"/>
</dbReference>
<name>A0A226C0N0_9FIRM</name>
<dbReference type="PANTHER" id="PTHR47505">
    <property type="entry name" value="DNA UTILIZATION PROTEIN YHGH"/>
    <property type="match status" value="1"/>
</dbReference>
<dbReference type="SUPFAM" id="SSF53271">
    <property type="entry name" value="PRTase-like"/>
    <property type="match status" value="1"/>
</dbReference>
<dbReference type="EMBL" id="NIQC01000001">
    <property type="protein sequence ID" value="OWZ84858.1"/>
    <property type="molecule type" value="Genomic_DNA"/>
</dbReference>
<feature type="domain" description="Phosphoribosyltransferase" evidence="2">
    <location>
        <begin position="153"/>
        <end position="243"/>
    </location>
</feature>
<dbReference type="InterPro" id="IPR000836">
    <property type="entry name" value="PRTase_dom"/>
</dbReference>
<organism evidence="3 4">
    <name type="scientific">Natranaerobius trueperi</name>
    <dbReference type="NCBI Taxonomy" id="759412"/>
    <lineage>
        <taxon>Bacteria</taxon>
        <taxon>Bacillati</taxon>
        <taxon>Bacillota</taxon>
        <taxon>Clostridia</taxon>
        <taxon>Natranaerobiales</taxon>
        <taxon>Natranaerobiaceae</taxon>
        <taxon>Natranaerobius</taxon>
    </lineage>
</organism>
<dbReference type="Proteomes" id="UP000214588">
    <property type="component" value="Unassembled WGS sequence"/>
</dbReference>
<evidence type="ECO:0000259" key="2">
    <source>
        <dbReference type="Pfam" id="PF00156"/>
    </source>
</evidence>
<dbReference type="AlphaFoldDB" id="A0A226C0N0"/>
<protein>
    <recommendedName>
        <fullName evidence="2">Phosphoribosyltransferase domain-containing protein</fullName>
    </recommendedName>
</protein>
<proteinExistence type="inferred from homology"/>
<comment type="caution">
    <text evidence="3">The sequence shown here is derived from an EMBL/GenBank/DDBJ whole genome shotgun (WGS) entry which is preliminary data.</text>
</comment>
<keyword evidence="4" id="KW-1185">Reference proteome</keyword>
<sequence>MKTIWDRLTKGKTCSLCYENLQKINKIFYPPYSYQDNNLYLTDIHYICYECLQKLDTLSFLTNKFTHNFDNLPQVPVIYTGSYKGYLKDLIIRLKYFKERELAIPLGKLMAVTLMKYHEKSSLKNIFLSLPYDYIVPVPLHKERLLDRGFNQSFLLAKVLSKELDIPLLELVNRSKETSPLKDLSKEGRQNELSLAFTLNSKKENNSKSRILIIDDIITTGSTILEITKVLEKSGCKNITALTVSH</sequence>
<evidence type="ECO:0000313" key="4">
    <source>
        <dbReference type="Proteomes" id="UP000214588"/>
    </source>
</evidence>
<comment type="similarity">
    <text evidence="1">Belongs to the ComF/GntX family.</text>
</comment>
<accession>A0A226C0N0</accession>
<dbReference type="OrthoDB" id="9779910at2"/>